<dbReference type="Proteomes" id="UP000060513">
    <property type="component" value="Chromosome"/>
</dbReference>
<evidence type="ECO:0008006" key="5">
    <source>
        <dbReference type="Google" id="ProtNLM"/>
    </source>
</evidence>
<feature type="compositionally biased region" description="Low complexity" evidence="1">
    <location>
        <begin position="77"/>
        <end position="99"/>
    </location>
</feature>
<sequence>MHGGNGQVSRHRPAALASAAAALVALSGYAATVLIERSAPPVTPPSPYSAPEPSADCGTPELDPVRCPIGGGCPTAAPGPAGTAPPVATAGKPTAGTVPVPSPTPRLPGEEPLVEPVVTSCLVDRAVIVD</sequence>
<feature type="chain" id="PRO_5005803155" description="Secreted protein" evidence="2">
    <location>
        <begin position="31"/>
        <end position="130"/>
    </location>
</feature>
<name>A0A0M5IMG4_STRPR</name>
<accession>A0A0M5IMG4</accession>
<feature type="signal peptide" evidence="2">
    <location>
        <begin position="1"/>
        <end position="30"/>
    </location>
</feature>
<proteinExistence type="predicted"/>
<feature type="compositionally biased region" description="Pro residues" evidence="1">
    <location>
        <begin position="41"/>
        <end position="50"/>
    </location>
</feature>
<organism evidence="3">
    <name type="scientific">Streptomyces pristinaespiralis</name>
    <dbReference type="NCBI Taxonomy" id="38300"/>
    <lineage>
        <taxon>Bacteria</taxon>
        <taxon>Bacillati</taxon>
        <taxon>Actinomycetota</taxon>
        <taxon>Actinomycetes</taxon>
        <taxon>Kitasatosporales</taxon>
        <taxon>Streptomycetaceae</taxon>
        <taxon>Streptomyces</taxon>
    </lineage>
</organism>
<evidence type="ECO:0000313" key="3">
    <source>
        <dbReference type="EMBL" id="ALC19798.1"/>
    </source>
</evidence>
<feature type="region of interest" description="Disordered" evidence="1">
    <location>
        <begin position="38"/>
        <end position="63"/>
    </location>
</feature>
<gene>
    <name evidence="3" type="ORF">SPRI_1492</name>
</gene>
<protein>
    <recommendedName>
        <fullName evidence="5">Secreted protein</fullName>
    </recommendedName>
</protein>
<evidence type="ECO:0000256" key="1">
    <source>
        <dbReference type="SAM" id="MobiDB-lite"/>
    </source>
</evidence>
<dbReference type="EMBL" id="CP011340">
    <property type="protein sequence ID" value="ALC19798.1"/>
    <property type="molecule type" value="Genomic_DNA"/>
</dbReference>
<keyword evidence="2" id="KW-0732">Signal</keyword>
<evidence type="ECO:0000256" key="2">
    <source>
        <dbReference type="SAM" id="SignalP"/>
    </source>
</evidence>
<dbReference type="PATRIC" id="fig|38300.4.peg.1593"/>
<reference evidence="3 4" key="1">
    <citation type="submission" date="2015-08" db="EMBL/GenBank/DDBJ databases">
        <title>Genome sequence of the pristinamycin over-producing bacterium Streptomyces pristinaespiralis HCCB10218.</title>
        <authorList>
            <person name="Tian J."/>
            <person name="Yang J."/>
            <person name="Li L."/>
            <person name="Ruan L."/>
            <person name="Wei W."/>
            <person name="Zheng G."/>
            <person name="Wei Z."/>
            <person name="Yang S."/>
            <person name="Ge M."/>
            <person name="Jiang W."/>
            <person name="Lu Y."/>
        </authorList>
    </citation>
    <scope>NUCLEOTIDE SEQUENCE [LARGE SCALE GENOMIC DNA]</scope>
    <source>
        <strain evidence="3 4">HCCB 10218</strain>
    </source>
</reference>
<dbReference type="AlphaFoldDB" id="A0A0M5IMG4"/>
<dbReference type="KEGG" id="spri:SPRI_1492"/>
<evidence type="ECO:0000313" key="4">
    <source>
        <dbReference type="Proteomes" id="UP000060513"/>
    </source>
</evidence>
<feature type="region of interest" description="Disordered" evidence="1">
    <location>
        <begin position="77"/>
        <end position="112"/>
    </location>
</feature>